<evidence type="ECO:0000256" key="1">
    <source>
        <dbReference type="ARBA" id="ARBA00007557"/>
    </source>
</evidence>
<feature type="domain" description="Electron transfer flavoprotein alpha/beta-subunit N-terminal" evidence="4">
    <location>
        <begin position="29"/>
        <end position="211"/>
    </location>
</feature>
<comment type="caution">
    <text evidence="5">The sequence shown here is derived from an EMBL/GenBank/DDBJ whole genome shotgun (WGS) entry which is preliminary data.</text>
</comment>
<evidence type="ECO:0000313" key="6">
    <source>
        <dbReference type="Proteomes" id="UP000229707"/>
    </source>
</evidence>
<gene>
    <name evidence="5" type="primary">etfB</name>
    <name evidence="5" type="ORF">MAGCAS_270</name>
</gene>
<dbReference type="PANTHER" id="PTHR21294">
    <property type="entry name" value="ELECTRON TRANSFER FLAVOPROTEIN BETA-SUBUNIT"/>
    <property type="match status" value="1"/>
</dbReference>
<dbReference type="Pfam" id="PF01012">
    <property type="entry name" value="ETF"/>
    <property type="match status" value="1"/>
</dbReference>
<evidence type="ECO:0000256" key="2">
    <source>
        <dbReference type="ARBA" id="ARBA00022448"/>
    </source>
</evidence>
<evidence type="ECO:0000259" key="4">
    <source>
        <dbReference type="SMART" id="SM00893"/>
    </source>
</evidence>
<dbReference type="SMART" id="SM00893">
    <property type="entry name" value="ETF"/>
    <property type="match status" value="1"/>
</dbReference>
<sequence length="254" mass="28530">MFKNSQQNMKIGVTVKIIYDLEVKPEVNNGILDYKTAKRMIDPIDETNISAAIKFRETTPSVVITVFCLSKESDSGLLKRVLDMGVDEAVFVKINNYNESNVDGLTKSKVLKRLLTAEKYDLVLTGKSSSDNNSGFVGSALTTFLGWRQLYRVCELVDKKTDQLTARCKSRNRIITFVVKLPCVLVCEFDKSERSVSTFDPTKAINKKIDVKHVDKLNLTCCSCISVVNYTVSSKVRKVKVIDNVDTLMTTLFN</sequence>
<dbReference type="InterPro" id="IPR014729">
    <property type="entry name" value="Rossmann-like_a/b/a_fold"/>
</dbReference>
<accession>A0ABX4MEH5</accession>
<evidence type="ECO:0000313" key="5">
    <source>
        <dbReference type="EMBL" id="PIM94843.1"/>
    </source>
</evidence>
<dbReference type="Proteomes" id="UP000229707">
    <property type="component" value="Unassembled WGS sequence"/>
</dbReference>
<keyword evidence="3" id="KW-0249">Electron transport</keyword>
<protein>
    <submittedName>
        <fullName evidence="5">Electron transfer flavoprotein small subunit</fullName>
    </submittedName>
</protein>
<reference evidence="5" key="1">
    <citation type="submission" date="2017-09" db="EMBL/GenBank/DDBJ databases">
        <authorList>
            <person name="Campbell M.A."/>
            <person name="Lukasik P."/>
            <person name="Simon C."/>
            <person name="McCutcheon J.P."/>
        </authorList>
    </citation>
    <scope>NUCLEOTIDE SEQUENCE [LARGE SCALE GENOMIC DNA]</scope>
    <source>
        <strain evidence="5">MAGCAS</strain>
    </source>
</reference>
<organism evidence="5 6">
    <name type="scientific">Candidatus Hodgkinia cicadicola</name>
    <dbReference type="NCBI Taxonomy" id="573658"/>
    <lineage>
        <taxon>Bacteria</taxon>
        <taxon>Pseudomonadati</taxon>
        <taxon>Pseudomonadota</taxon>
        <taxon>Alphaproteobacteria</taxon>
        <taxon>Hyphomicrobiales</taxon>
        <taxon>Candidatus Hodgkinia</taxon>
    </lineage>
</organism>
<comment type="similarity">
    <text evidence="1">Belongs to the ETF beta-subunit/FixA family.</text>
</comment>
<dbReference type="InterPro" id="IPR014730">
    <property type="entry name" value="ETF_a/b_N"/>
</dbReference>
<dbReference type="EMBL" id="NXGL01000083">
    <property type="protein sequence ID" value="PIM94843.1"/>
    <property type="molecule type" value="Genomic_DNA"/>
</dbReference>
<evidence type="ECO:0000256" key="3">
    <source>
        <dbReference type="ARBA" id="ARBA00022982"/>
    </source>
</evidence>
<dbReference type="PANTHER" id="PTHR21294:SF8">
    <property type="entry name" value="ELECTRON TRANSFER FLAVOPROTEIN SUBUNIT BETA"/>
    <property type="match status" value="1"/>
</dbReference>
<dbReference type="Gene3D" id="3.40.50.620">
    <property type="entry name" value="HUPs"/>
    <property type="match status" value="1"/>
</dbReference>
<keyword evidence="6" id="KW-1185">Reference proteome</keyword>
<keyword evidence="2" id="KW-0813">Transport</keyword>
<dbReference type="SUPFAM" id="SSF52402">
    <property type="entry name" value="Adenine nucleotide alpha hydrolases-like"/>
    <property type="match status" value="1"/>
</dbReference>
<proteinExistence type="inferred from homology"/>
<name>A0ABX4MEH5_9HYPH</name>
<dbReference type="InterPro" id="IPR012255">
    <property type="entry name" value="ETF_b"/>
</dbReference>